<dbReference type="CDD" id="cd01650">
    <property type="entry name" value="RT_nLTR_like"/>
    <property type="match status" value="1"/>
</dbReference>
<proteinExistence type="predicted"/>
<dbReference type="SUPFAM" id="SSF56672">
    <property type="entry name" value="DNA/RNA polymerases"/>
    <property type="match status" value="1"/>
</dbReference>
<dbReference type="PANTHER" id="PTHR46890:SF50">
    <property type="entry name" value="RNA-DIRECTED DNA POLYMERASE, EUKARYOTA, REVERSE TRANSCRIPTASE ZINC-BINDING DOMAIN PROTEIN-RELATED"/>
    <property type="match status" value="1"/>
</dbReference>
<dbReference type="PANTHER" id="PTHR46890">
    <property type="entry name" value="NON-LTR RETROLELEMENT REVERSE TRANSCRIPTASE-LIKE PROTEIN-RELATED"/>
    <property type="match status" value="1"/>
</dbReference>
<gene>
    <name evidence="2" type="ORF">Ddye_017258</name>
</gene>
<protein>
    <recommendedName>
        <fullName evidence="1">Reverse transcriptase domain-containing protein</fullName>
    </recommendedName>
</protein>
<dbReference type="GO" id="GO:0004523">
    <property type="term" value="F:RNA-DNA hybrid ribonuclease activity"/>
    <property type="evidence" value="ECO:0007669"/>
    <property type="project" value="InterPro"/>
</dbReference>
<dbReference type="SUPFAM" id="SSF53098">
    <property type="entry name" value="Ribonuclease H-like"/>
    <property type="match status" value="1"/>
</dbReference>
<dbReference type="Proteomes" id="UP001280121">
    <property type="component" value="Unassembled WGS sequence"/>
</dbReference>
<accession>A0AAD9WZL7</accession>
<reference evidence="2" key="1">
    <citation type="journal article" date="2023" name="Plant J.">
        <title>Genome sequences and population genomics provide insights into the demographic history, inbreeding, and mutation load of two 'living fossil' tree species of Dipteronia.</title>
        <authorList>
            <person name="Feng Y."/>
            <person name="Comes H.P."/>
            <person name="Chen J."/>
            <person name="Zhu S."/>
            <person name="Lu R."/>
            <person name="Zhang X."/>
            <person name="Li P."/>
            <person name="Qiu J."/>
            <person name="Olsen K.M."/>
            <person name="Qiu Y."/>
        </authorList>
    </citation>
    <scope>NUCLEOTIDE SEQUENCE</scope>
    <source>
        <tissue evidence="2">Leaf</tissue>
    </source>
</reference>
<name>A0AAD9WZL7_9ROSI</name>
<dbReference type="InterPro" id="IPR000477">
    <property type="entry name" value="RT_dom"/>
</dbReference>
<dbReference type="InterPro" id="IPR043502">
    <property type="entry name" value="DNA/RNA_pol_sf"/>
</dbReference>
<keyword evidence="3" id="KW-1185">Reference proteome</keyword>
<organism evidence="2 3">
    <name type="scientific">Dipteronia dyeriana</name>
    <dbReference type="NCBI Taxonomy" id="168575"/>
    <lineage>
        <taxon>Eukaryota</taxon>
        <taxon>Viridiplantae</taxon>
        <taxon>Streptophyta</taxon>
        <taxon>Embryophyta</taxon>
        <taxon>Tracheophyta</taxon>
        <taxon>Spermatophyta</taxon>
        <taxon>Magnoliopsida</taxon>
        <taxon>eudicotyledons</taxon>
        <taxon>Gunneridae</taxon>
        <taxon>Pentapetalae</taxon>
        <taxon>rosids</taxon>
        <taxon>malvids</taxon>
        <taxon>Sapindales</taxon>
        <taxon>Sapindaceae</taxon>
        <taxon>Hippocastanoideae</taxon>
        <taxon>Acereae</taxon>
        <taxon>Dipteronia</taxon>
    </lineage>
</organism>
<dbReference type="InterPro" id="IPR044730">
    <property type="entry name" value="RNase_H-like_dom_plant"/>
</dbReference>
<dbReference type="InterPro" id="IPR012337">
    <property type="entry name" value="RNaseH-like_sf"/>
</dbReference>
<dbReference type="InterPro" id="IPR052343">
    <property type="entry name" value="Retrotransposon-Effector_Assoc"/>
</dbReference>
<dbReference type="AlphaFoldDB" id="A0AAD9WZL7"/>
<dbReference type="CDD" id="cd06222">
    <property type="entry name" value="RNase_H_like"/>
    <property type="match status" value="1"/>
</dbReference>
<dbReference type="Pfam" id="PF00078">
    <property type="entry name" value="RVT_1"/>
    <property type="match status" value="1"/>
</dbReference>
<evidence type="ECO:0000313" key="3">
    <source>
        <dbReference type="Proteomes" id="UP001280121"/>
    </source>
</evidence>
<feature type="domain" description="Reverse transcriptase" evidence="1">
    <location>
        <begin position="136"/>
        <end position="426"/>
    </location>
</feature>
<evidence type="ECO:0000313" key="2">
    <source>
        <dbReference type="EMBL" id="KAK2649769.1"/>
    </source>
</evidence>
<dbReference type="Pfam" id="PF13456">
    <property type="entry name" value="RVT_3"/>
    <property type="match status" value="1"/>
</dbReference>
<dbReference type="Gene3D" id="3.30.420.10">
    <property type="entry name" value="Ribonuclease H-like superfamily/Ribonuclease H"/>
    <property type="match status" value="1"/>
</dbReference>
<dbReference type="GO" id="GO:0003676">
    <property type="term" value="F:nucleic acid binding"/>
    <property type="evidence" value="ECO:0007669"/>
    <property type="project" value="InterPro"/>
</dbReference>
<dbReference type="EMBL" id="JANJYI010000005">
    <property type="protein sequence ID" value="KAK2649769.1"/>
    <property type="molecule type" value="Genomic_DNA"/>
</dbReference>
<dbReference type="PROSITE" id="PS50878">
    <property type="entry name" value="RT_POL"/>
    <property type="match status" value="1"/>
</dbReference>
<dbReference type="InterPro" id="IPR002156">
    <property type="entry name" value="RNaseH_domain"/>
</dbReference>
<dbReference type="InterPro" id="IPR036397">
    <property type="entry name" value="RNaseH_sf"/>
</dbReference>
<evidence type="ECO:0000259" key="1">
    <source>
        <dbReference type="PROSITE" id="PS50878"/>
    </source>
</evidence>
<comment type="caution">
    <text evidence="2">The sequence shown here is derived from an EMBL/GenBank/DDBJ whole genome shotgun (WGS) entry which is preliminary data.</text>
</comment>
<sequence length="617" mass="71009">MEAVTRVKWLKERDRNTRYFHMISNMRKKSNFIGEIIILCSICSGLNQVKEGVKSFFIDHYNRRDSFRPSLVDLAVSQISERERLDLEANFSKEEVWRTLCDCDGNKAPGPDGFNLDFLKVNLEVLKSDYMNFLHEFHRDGAGVSQLNHTFIALIPKTKVPESLSDYHPISLVGSLYKVLAKKLANRLKLVMNSVISPSQLAFLKGRQITDSFIIAEEVIHYWKKKGKRGFLVKLDFEKAYENVEHEFLYEVMQKMGFGVRWQQWIKSCITYPSLSVLVNGSPTDQFPMERGIRQGDSLSPFLFNLVMEILSAMLYKAKDLDLISGVGFWKDDIHISHLIYVLAYNKDGLLKDNACWEESRWVWDVKLRRPGFNWEINQWDCFKEALLRIRVRRNFEDSLAWCYGFNVVWTIWENRKYMIFQDLQADPEVAMDTIKFKVSLWLKYHGLGSACDLSLSVLNPKERCVDDKKSKAKCFAKWSPPARNELFFNVVGSSRGSPSDVGIGWVMRNSVGKVLCSFKILLGVEDSNTAEVMAIFKACSLIASNNRLADRNIMIISDSKIVVCWINGNDFGNMKLLNLIRDIRNFLQKLSGLSVCFLPRGKNSFRDSLAKGALGR</sequence>